<proteinExistence type="predicted"/>
<reference evidence="3 4" key="1">
    <citation type="submission" date="2017-10" db="EMBL/GenBank/DDBJ databases">
        <title>The draft genome sequence of Lewinella nigricans NBRC 102662.</title>
        <authorList>
            <person name="Wang K."/>
        </authorList>
    </citation>
    <scope>NUCLEOTIDE SEQUENCE [LARGE SCALE GENOMIC DNA]</scope>
    <source>
        <strain evidence="3 4">NBRC 102662</strain>
    </source>
</reference>
<organism evidence="3 4">
    <name type="scientific">Flavilitoribacter nigricans (strain ATCC 23147 / DSM 23189 / NBRC 102662 / NCIMB 1420 / SS-2)</name>
    <name type="common">Lewinella nigricans</name>
    <dbReference type="NCBI Taxonomy" id="1122177"/>
    <lineage>
        <taxon>Bacteria</taxon>
        <taxon>Pseudomonadati</taxon>
        <taxon>Bacteroidota</taxon>
        <taxon>Saprospiria</taxon>
        <taxon>Saprospirales</taxon>
        <taxon>Lewinellaceae</taxon>
        <taxon>Flavilitoribacter</taxon>
    </lineage>
</organism>
<comment type="caution">
    <text evidence="3">The sequence shown here is derived from an EMBL/GenBank/DDBJ whole genome shotgun (WGS) entry which is preliminary data.</text>
</comment>
<dbReference type="Gene3D" id="1.25.40.10">
    <property type="entry name" value="Tetratricopeptide repeat domain"/>
    <property type="match status" value="1"/>
</dbReference>
<gene>
    <name evidence="3" type="ORF">CRP01_24540</name>
</gene>
<dbReference type="EMBL" id="PDUD01000029">
    <property type="protein sequence ID" value="PHN03726.1"/>
    <property type="molecule type" value="Genomic_DNA"/>
</dbReference>
<evidence type="ECO:0000256" key="2">
    <source>
        <dbReference type="SAM" id="Phobius"/>
    </source>
</evidence>
<name>A0A2D0N5R6_FLAN2</name>
<accession>A0A2D0N5R6</accession>
<keyword evidence="2" id="KW-1133">Transmembrane helix</keyword>
<dbReference type="SUPFAM" id="SSF48452">
    <property type="entry name" value="TPR-like"/>
    <property type="match status" value="1"/>
</dbReference>
<evidence type="ECO:0000256" key="1">
    <source>
        <dbReference type="SAM" id="MobiDB-lite"/>
    </source>
</evidence>
<keyword evidence="2" id="KW-0472">Membrane</keyword>
<feature type="region of interest" description="Disordered" evidence="1">
    <location>
        <begin position="1"/>
        <end position="36"/>
    </location>
</feature>
<evidence type="ECO:0008006" key="5">
    <source>
        <dbReference type="Google" id="ProtNLM"/>
    </source>
</evidence>
<evidence type="ECO:0000313" key="3">
    <source>
        <dbReference type="EMBL" id="PHN03726.1"/>
    </source>
</evidence>
<protein>
    <recommendedName>
        <fullName evidence="5">Tetratricopeptide repeat protein</fullName>
    </recommendedName>
</protein>
<evidence type="ECO:0000313" key="4">
    <source>
        <dbReference type="Proteomes" id="UP000223913"/>
    </source>
</evidence>
<feature type="compositionally biased region" description="Basic and acidic residues" evidence="1">
    <location>
        <begin position="1"/>
        <end position="19"/>
    </location>
</feature>
<dbReference type="AlphaFoldDB" id="A0A2D0N5R6"/>
<keyword evidence="2" id="KW-0812">Transmembrane</keyword>
<sequence>MSEQNKDKLSREDWLKDQQETGTNFRSEFPEEKSAEDWEAIARRGRALLSDEAEADDLLRGIDEAIDQQYGGPDPQLERTAKLRSFRWLGIAAGVLLALAAAWWLWPGKGGPDQLYNTYFSHLENDLSVNLMGDGNKDELNAILRPYTARRYAEAAQRIGAYLEGHQAPAALRLYYGISLLESGAEREAIAQFKQIDPSNTDSNYSAAAEWYLALAYLKTEQLEEARSLLQNLADTQNPYRDQAKSLMGDL</sequence>
<dbReference type="Proteomes" id="UP000223913">
    <property type="component" value="Unassembled WGS sequence"/>
</dbReference>
<dbReference type="InterPro" id="IPR011990">
    <property type="entry name" value="TPR-like_helical_dom_sf"/>
</dbReference>
<dbReference type="RefSeq" id="WP_099152759.1">
    <property type="nucleotide sequence ID" value="NZ_PDUD01000029.1"/>
</dbReference>
<keyword evidence="4" id="KW-1185">Reference proteome</keyword>
<feature type="transmembrane region" description="Helical" evidence="2">
    <location>
        <begin position="86"/>
        <end position="106"/>
    </location>
</feature>